<dbReference type="Gene3D" id="1.10.10.10">
    <property type="entry name" value="Winged helix-like DNA-binding domain superfamily/Winged helix DNA-binding domain"/>
    <property type="match status" value="1"/>
</dbReference>
<dbReference type="Pfam" id="PF07702">
    <property type="entry name" value="UTRA"/>
    <property type="match status" value="1"/>
</dbReference>
<keyword evidence="1" id="KW-0805">Transcription regulation</keyword>
<dbReference type="EMBL" id="SRXV01000001">
    <property type="protein sequence ID" value="TGY94734.1"/>
    <property type="molecule type" value="Genomic_DNA"/>
</dbReference>
<dbReference type="SUPFAM" id="SSF64288">
    <property type="entry name" value="Chorismate lyase-like"/>
    <property type="match status" value="1"/>
</dbReference>
<dbReference type="InterPro" id="IPR050679">
    <property type="entry name" value="Bact_HTH_transcr_reg"/>
</dbReference>
<sequence length="234" mass="26087">MTETLDTRSWRGVHVELLRRIQTKEWLPGAPIPNEADLAIEFGCARTTVNRAMRELAEAGLIDRKRRAGTRVALNPVSRVVLDIPIIRLEVEQRNASWRYTLLERAVCPAPVAISSRLGLDRETAMLHLSGLHFADNKPFLHEDRWINLSAVPGVERVDFSAISANEWLLQNARFTHGDITFSAEVAGESRAGLLSADPAAAIFVVDRITWDQGQAITSVRLSYAPGYDLHSKI</sequence>
<evidence type="ECO:0000256" key="3">
    <source>
        <dbReference type="ARBA" id="ARBA00023163"/>
    </source>
</evidence>
<dbReference type="InterPro" id="IPR036390">
    <property type="entry name" value="WH_DNA-bd_sf"/>
</dbReference>
<comment type="caution">
    <text evidence="5">The sequence shown here is derived from an EMBL/GenBank/DDBJ whole genome shotgun (WGS) entry which is preliminary data.</text>
</comment>
<organism evidence="5 6">
    <name type="scientific">Marinicauda pacifica</name>
    <dbReference type="NCBI Taxonomy" id="1133559"/>
    <lineage>
        <taxon>Bacteria</taxon>
        <taxon>Pseudomonadati</taxon>
        <taxon>Pseudomonadota</taxon>
        <taxon>Alphaproteobacteria</taxon>
        <taxon>Maricaulales</taxon>
        <taxon>Maricaulaceae</taxon>
        <taxon>Marinicauda</taxon>
    </lineage>
</organism>
<accession>A0A4S2HF65</accession>
<dbReference type="InterPro" id="IPR028978">
    <property type="entry name" value="Chorismate_lyase_/UTRA_dom_sf"/>
</dbReference>
<dbReference type="Pfam" id="PF00392">
    <property type="entry name" value="GntR"/>
    <property type="match status" value="1"/>
</dbReference>
<dbReference type="RefSeq" id="WP_135943932.1">
    <property type="nucleotide sequence ID" value="NZ_BMEI01000001.1"/>
</dbReference>
<reference evidence="5 6" key="1">
    <citation type="journal article" date="2013" name="Int. J. Syst. Evol. Microbiol.">
        <title>Marinicauda pacifica gen. nov., sp. nov., a prosthecate alphaproteobacterium of the family Hyphomonadaceae isolated from deep seawater.</title>
        <authorList>
            <person name="Zhang X.Y."/>
            <person name="Li G.W."/>
            <person name="Wang C.S."/>
            <person name="Zhang Y.J."/>
            <person name="Xu X.W."/>
            <person name="Li H."/>
            <person name="Liu A."/>
            <person name="Liu C."/>
            <person name="Xie B.B."/>
            <person name="Qin Q.L."/>
            <person name="Xu Z."/>
            <person name="Chen X.L."/>
            <person name="Zhou B.C."/>
            <person name="Zhang Y.Z."/>
        </authorList>
    </citation>
    <scope>NUCLEOTIDE SEQUENCE [LARGE SCALE GENOMIC DNA]</scope>
    <source>
        <strain evidence="5 6">P-1 km-3</strain>
    </source>
</reference>
<dbReference type="OrthoDB" id="9808698at2"/>
<evidence type="ECO:0000313" key="5">
    <source>
        <dbReference type="EMBL" id="TGY94734.1"/>
    </source>
</evidence>
<dbReference type="PRINTS" id="PR00035">
    <property type="entry name" value="HTHGNTR"/>
</dbReference>
<dbReference type="GO" id="GO:0003677">
    <property type="term" value="F:DNA binding"/>
    <property type="evidence" value="ECO:0007669"/>
    <property type="project" value="UniProtKB-KW"/>
</dbReference>
<dbReference type="Proteomes" id="UP000305451">
    <property type="component" value="Unassembled WGS sequence"/>
</dbReference>
<dbReference type="PANTHER" id="PTHR44846:SF16">
    <property type="entry name" value="TRANSCRIPTIONAL REGULATOR PHNF-RELATED"/>
    <property type="match status" value="1"/>
</dbReference>
<evidence type="ECO:0000259" key="4">
    <source>
        <dbReference type="PROSITE" id="PS50949"/>
    </source>
</evidence>
<keyword evidence="6" id="KW-1185">Reference proteome</keyword>
<dbReference type="PANTHER" id="PTHR44846">
    <property type="entry name" value="MANNOSYL-D-GLYCERATE TRANSPORT/METABOLISM SYSTEM REPRESSOR MNGR-RELATED"/>
    <property type="match status" value="1"/>
</dbReference>
<dbReference type="InterPro" id="IPR036388">
    <property type="entry name" value="WH-like_DNA-bd_sf"/>
</dbReference>
<dbReference type="InterPro" id="IPR000524">
    <property type="entry name" value="Tscrpt_reg_HTH_GntR"/>
</dbReference>
<name>A0A4S2HF65_9PROT</name>
<dbReference type="SUPFAM" id="SSF46785">
    <property type="entry name" value="Winged helix' DNA-binding domain"/>
    <property type="match status" value="1"/>
</dbReference>
<keyword evidence="2" id="KW-0238">DNA-binding</keyword>
<evidence type="ECO:0000313" key="6">
    <source>
        <dbReference type="Proteomes" id="UP000305451"/>
    </source>
</evidence>
<evidence type="ECO:0000256" key="1">
    <source>
        <dbReference type="ARBA" id="ARBA00023015"/>
    </source>
</evidence>
<dbReference type="GO" id="GO:0003700">
    <property type="term" value="F:DNA-binding transcription factor activity"/>
    <property type="evidence" value="ECO:0007669"/>
    <property type="project" value="InterPro"/>
</dbReference>
<feature type="domain" description="HTH gntR-type" evidence="4">
    <location>
        <begin position="7"/>
        <end position="75"/>
    </location>
</feature>
<dbReference type="CDD" id="cd07377">
    <property type="entry name" value="WHTH_GntR"/>
    <property type="match status" value="1"/>
</dbReference>
<dbReference type="Gene3D" id="3.40.1410.10">
    <property type="entry name" value="Chorismate lyase-like"/>
    <property type="match status" value="1"/>
</dbReference>
<dbReference type="SMART" id="SM00345">
    <property type="entry name" value="HTH_GNTR"/>
    <property type="match status" value="1"/>
</dbReference>
<dbReference type="SMART" id="SM00866">
    <property type="entry name" value="UTRA"/>
    <property type="match status" value="1"/>
</dbReference>
<dbReference type="PROSITE" id="PS50949">
    <property type="entry name" value="HTH_GNTR"/>
    <property type="match status" value="1"/>
</dbReference>
<keyword evidence="3" id="KW-0804">Transcription</keyword>
<dbReference type="InterPro" id="IPR011663">
    <property type="entry name" value="UTRA"/>
</dbReference>
<gene>
    <name evidence="5" type="ORF">E5162_05555</name>
</gene>
<evidence type="ECO:0000256" key="2">
    <source>
        <dbReference type="ARBA" id="ARBA00023125"/>
    </source>
</evidence>
<proteinExistence type="predicted"/>
<dbReference type="AlphaFoldDB" id="A0A4S2HF65"/>
<protein>
    <submittedName>
        <fullName evidence="5">UTRA domain-containing protein</fullName>
    </submittedName>
</protein>